<dbReference type="AlphaFoldDB" id="A0A6A3MMT5"/>
<feature type="compositionally biased region" description="Low complexity" evidence="1">
    <location>
        <begin position="50"/>
        <end position="65"/>
    </location>
</feature>
<sequence length="118" mass="13117">MKYKAWSDHLPRPDFAAPLRAKSTLSIQVDTDTFGEGVHVGSSRFFTLRRPGGRSSRAGSSVGRLPLRRPSPDSLLGPLELLELLLLSSLLELLSPSPPPLPRRRLDLRPLRALRRCV</sequence>
<evidence type="ECO:0000256" key="1">
    <source>
        <dbReference type="SAM" id="MobiDB-lite"/>
    </source>
</evidence>
<feature type="region of interest" description="Disordered" evidence="1">
    <location>
        <begin position="50"/>
        <end position="69"/>
    </location>
</feature>
<proteinExistence type="predicted"/>
<gene>
    <name evidence="2" type="ORF">PR001_g9828</name>
</gene>
<evidence type="ECO:0000313" key="3">
    <source>
        <dbReference type="Proteomes" id="UP000429607"/>
    </source>
</evidence>
<comment type="caution">
    <text evidence="2">The sequence shown here is derived from an EMBL/GenBank/DDBJ whole genome shotgun (WGS) entry which is preliminary data.</text>
</comment>
<organism evidence="2 3">
    <name type="scientific">Phytophthora rubi</name>
    <dbReference type="NCBI Taxonomy" id="129364"/>
    <lineage>
        <taxon>Eukaryota</taxon>
        <taxon>Sar</taxon>
        <taxon>Stramenopiles</taxon>
        <taxon>Oomycota</taxon>
        <taxon>Peronosporomycetes</taxon>
        <taxon>Peronosporales</taxon>
        <taxon>Peronosporaceae</taxon>
        <taxon>Phytophthora</taxon>
    </lineage>
</organism>
<dbReference type="EMBL" id="QXFV01000558">
    <property type="protein sequence ID" value="KAE9034207.1"/>
    <property type="molecule type" value="Genomic_DNA"/>
</dbReference>
<dbReference type="Proteomes" id="UP000429607">
    <property type="component" value="Unassembled WGS sequence"/>
</dbReference>
<evidence type="ECO:0000313" key="2">
    <source>
        <dbReference type="EMBL" id="KAE9034207.1"/>
    </source>
</evidence>
<accession>A0A6A3MMT5</accession>
<name>A0A6A3MMT5_9STRA</name>
<protein>
    <submittedName>
        <fullName evidence="2">Uncharacterized protein</fullName>
    </submittedName>
</protein>
<reference evidence="2 3" key="1">
    <citation type="submission" date="2018-09" db="EMBL/GenBank/DDBJ databases">
        <title>Genomic investigation of the strawberry pathogen Phytophthora fragariae indicates pathogenicity is determined by transcriptional variation in three key races.</title>
        <authorList>
            <person name="Adams T.M."/>
            <person name="Armitage A.D."/>
            <person name="Sobczyk M.K."/>
            <person name="Bates H.J."/>
            <person name="Dunwell J.M."/>
            <person name="Nellist C.F."/>
            <person name="Harrison R.J."/>
        </authorList>
    </citation>
    <scope>NUCLEOTIDE SEQUENCE [LARGE SCALE GENOMIC DNA]</scope>
    <source>
        <strain evidence="2 3">SCRP249</strain>
    </source>
</reference>